<accession>A0A812QHH0</accession>
<keyword evidence="1" id="KW-0472">Membrane</keyword>
<sequence>MHCWALEATRCRKRRESVLLHRPPLASGSESSPPVPSLLLFFFSSFSSSFFFFFFFSAGSPGPSPSVAVAFCSLAAFLRGSLCTPRHGAGQGLKKSGLTLKTWGLP</sequence>
<keyword evidence="3" id="KW-1185">Reference proteome</keyword>
<dbReference type="AlphaFoldDB" id="A0A812QHH0"/>
<keyword evidence="1" id="KW-1133">Transmembrane helix</keyword>
<evidence type="ECO:0000256" key="1">
    <source>
        <dbReference type="SAM" id="Phobius"/>
    </source>
</evidence>
<comment type="caution">
    <text evidence="2">The sequence shown here is derived from an EMBL/GenBank/DDBJ whole genome shotgun (WGS) entry which is preliminary data.</text>
</comment>
<feature type="transmembrane region" description="Helical" evidence="1">
    <location>
        <begin position="38"/>
        <end position="56"/>
    </location>
</feature>
<keyword evidence="1" id="KW-0812">Transmembrane</keyword>
<organism evidence="2 3">
    <name type="scientific">Symbiodinium natans</name>
    <dbReference type="NCBI Taxonomy" id="878477"/>
    <lineage>
        <taxon>Eukaryota</taxon>
        <taxon>Sar</taxon>
        <taxon>Alveolata</taxon>
        <taxon>Dinophyceae</taxon>
        <taxon>Suessiales</taxon>
        <taxon>Symbiodiniaceae</taxon>
        <taxon>Symbiodinium</taxon>
    </lineage>
</organism>
<dbReference type="Proteomes" id="UP000604046">
    <property type="component" value="Unassembled WGS sequence"/>
</dbReference>
<reference evidence="2" key="1">
    <citation type="submission" date="2021-02" db="EMBL/GenBank/DDBJ databases">
        <authorList>
            <person name="Dougan E. K."/>
            <person name="Rhodes N."/>
            <person name="Thang M."/>
            <person name="Chan C."/>
        </authorList>
    </citation>
    <scope>NUCLEOTIDE SEQUENCE</scope>
</reference>
<gene>
    <name evidence="2" type="ORF">SNAT2548_LOCUS21327</name>
</gene>
<evidence type="ECO:0000313" key="2">
    <source>
        <dbReference type="EMBL" id="CAE7391332.1"/>
    </source>
</evidence>
<proteinExistence type="predicted"/>
<name>A0A812QHH0_9DINO</name>
<protein>
    <submittedName>
        <fullName evidence="2">Uncharacterized protein</fullName>
    </submittedName>
</protein>
<dbReference type="EMBL" id="CAJNDS010002247">
    <property type="protein sequence ID" value="CAE7391332.1"/>
    <property type="molecule type" value="Genomic_DNA"/>
</dbReference>
<evidence type="ECO:0000313" key="3">
    <source>
        <dbReference type="Proteomes" id="UP000604046"/>
    </source>
</evidence>